<name>A0A0M0JVD0_9EUKA</name>
<evidence type="ECO:0000313" key="1">
    <source>
        <dbReference type="EMBL" id="KOO30641.1"/>
    </source>
</evidence>
<dbReference type="AlphaFoldDB" id="A0A0M0JVD0"/>
<comment type="caution">
    <text evidence="1">The sequence shown here is derived from an EMBL/GenBank/DDBJ whole genome shotgun (WGS) entry which is preliminary data.</text>
</comment>
<dbReference type="EMBL" id="JWZX01002188">
    <property type="protein sequence ID" value="KOO30641.1"/>
    <property type="molecule type" value="Genomic_DNA"/>
</dbReference>
<organism evidence="1 2">
    <name type="scientific">Chrysochromulina tobinii</name>
    <dbReference type="NCBI Taxonomy" id="1460289"/>
    <lineage>
        <taxon>Eukaryota</taxon>
        <taxon>Haptista</taxon>
        <taxon>Haptophyta</taxon>
        <taxon>Prymnesiophyceae</taxon>
        <taxon>Prymnesiales</taxon>
        <taxon>Chrysochromulinaceae</taxon>
        <taxon>Chrysochromulina</taxon>
    </lineage>
</organism>
<accession>A0A0M0JVD0</accession>
<proteinExistence type="predicted"/>
<dbReference type="Gene3D" id="3.40.630.30">
    <property type="match status" value="1"/>
</dbReference>
<dbReference type="Proteomes" id="UP000037460">
    <property type="component" value="Unassembled WGS sequence"/>
</dbReference>
<dbReference type="InterPro" id="IPR016181">
    <property type="entry name" value="Acyl_CoA_acyltransferase"/>
</dbReference>
<evidence type="ECO:0000313" key="2">
    <source>
        <dbReference type="Proteomes" id="UP000037460"/>
    </source>
</evidence>
<gene>
    <name evidence="1" type="ORF">Ctob_002933</name>
</gene>
<sequence>MLAPLEFTIILDDTSKRKACDLLASRLASSRLTKDNLQLIAKLLGFSKGEMHCHLSGRPLAHKEREAYCCAIGTVAGCRVVVAACFRHVERPRRASASQRNFTELLLLAVDRNEEHKGLGRSMVEYVHDCARAVGSEQLIVVSNGHDFWRHPGLRFVDLEPNHGLNVFVPWSVGNIKLLVRCIEAAGPEARIVEAKE</sequence>
<dbReference type="SUPFAM" id="SSF55729">
    <property type="entry name" value="Acyl-CoA N-acyltransferases (Nat)"/>
    <property type="match status" value="1"/>
</dbReference>
<evidence type="ECO:0008006" key="3">
    <source>
        <dbReference type="Google" id="ProtNLM"/>
    </source>
</evidence>
<keyword evidence="2" id="KW-1185">Reference proteome</keyword>
<reference evidence="2" key="1">
    <citation type="journal article" date="2015" name="PLoS Genet.">
        <title>Genome Sequence and Transcriptome Analyses of Chrysochromulina tobin: Metabolic Tools for Enhanced Algal Fitness in the Prominent Order Prymnesiales (Haptophyceae).</title>
        <authorList>
            <person name="Hovde B.T."/>
            <person name="Deodato C.R."/>
            <person name="Hunsperger H.M."/>
            <person name="Ryken S.A."/>
            <person name="Yost W."/>
            <person name="Jha R.K."/>
            <person name="Patterson J."/>
            <person name="Monnat R.J. Jr."/>
            <person name="Barlow S.B."/>
            <person name="Starkenburg S.R."/>
            <person name="Cattolico R.A."/>
        </authorList>
    </citation>
    <scope>NUCLEOTIDE SEQUENCE</scope>
    <source>
        <strain evidence="2">CCMP291</strain>
    </source>
</reference>
<protein>
    <recommendedName>
        <fullName evidence="3">N-acetyltransferase domain-containing protein</fullName>
    </recommendedName>
</protein>